<feature type="region of interest" description="Disordered" evidence="1">
    <location>
        <begin position="300"/>
        <end position="323"/>
    </location>
</feature>
<feature type="compositionally biased region" description="Basic residues" evidence="1">
    <location>
        <begin position="87"/>
        <end position="97"/>
    </location>
</feature>
<gene>
    <name evidence="2" type="ORF">PGAL8A_00523000</name>
</gene>
<organism evidence="2 3">
    <name type="scientific">Plasmodium gallinaceum</name>
    <dbReference type="NCBI Taxonomy" id="5849"/>
    <lineage>
        <taxon>Eukaryota</taxon>
        <taxon>Sar</taxon>
        <taxon>Alveolata</taxon>
        <taxon>Apicomplexa</taxon>
        <taxon>Aconoidasida</taxon>
        <taxon>Haemosporida</taxon>
        <taxon>Plasmodiidae</taxon>
        <taxon>Plasmodium</taxon>
        <taxon>Plasmodium (Haemamoeba)</taxon>
    </lineage>
</organism>
<reference evidence="2" key="1">
    <citation type="submission" date="2015-04" db="EMBL/GenBank/DDBJ databases">
        <authorList>
            <consortium name="Pathogen Informatics"/>
        </authorList>
    </citation>
    <scope>NUCLEOTIDE SEQUENCE [LARGE SCALE GENOMIC DNA]</scope>
    <source>
        <strain evidence="2">8A</strain>
    </source>
</reference>
<dbReference type="AlphaFoldDB" id="A0A1J1H2T2"/>
<sequence length="517" mass="60946">MSSATQLGISEREYEEALAVEKLFFLSSKERCNYCNSGKPTFVDTYNYEFLCDKCSYKSKHKKKIGEDSISYYDVQKLERKFGSSGNKRHNKHHRKSSYNYEKKSKSKSRRSSKKYADVTSDSSDSEYEKMKKEKKKKKEKEKEKHKEKHKEKYKKKKKNEETDDFDDFSLNDYDNSTPGMIGIMNSNKINSSDYKKDVDTFNDFDTNHLSYNQMNQKSFNDFNKGNKMNHIQFDHFQKNNFNTKFIRTPNNQQINSHPLCVDDFNAMYINNTHFPNNFNIKLNEENKLNKMKYNKISMHPYDPFDNNNNNNNNNNSSNNNNRYNTLDNLNYFNNSNFPNNQNAMNNFYLLNKRNLLNNQYSANNSNSVYNHHLLKNPYVFNNHNKSNTRIHFDNDASNKGLIFPNSKNCPFILNSNLNKANNSTLASNNMNFLSHCNQSNVNELKKFHDIYNSDFSPIIVSDKNPFSLQNLISNGNIKKPYNVFNSLPNSFNNNINMNRNLYKPMSYPVFESDRRF</sequence>
<accession>A0A1J1H2T2</accession>
<protein>
    <submittedName>
        <fullName evidence="2">Uncharacterized protein</fullName>
    </submittedName>
</protein>
<feature type="region of interest" description="Disordered" evidence="1">
    <location>
        <begin position="81"/>
        <end position="170"/>
    </location>
</feature>
<dbReference type="Proteomes" id="UP000220797">
    <property type="component" value="Unassembled WGS sequence"/>
</dbReference>
<name>A0A1J1H2T2_PLAGA</name>
<dbReference type="OrthoDB" id="347712at2759"/>
<evidence type="ECO:0000256" key="1">
    <source>
        <dbReference type="SAM" id="MobiDB-lite"/>
    </source>
</evidence>
<feature type="compositionally biased region" description="Basic residues" evidence="1">
    <location>
        <begin position="133"/>
        <end position="158"/>
    </location>
</feature>
<feature type="compositionally biased region" description="Basic residues" evidence="1">
    <location>
        <begin position="105"/>
        <end position="114"/>
    </location>
</feature>
<dbReference type="RefSeq" id="XP_028530455.1">
    <property type="nucleotide sequence ID" value="XM_028674064.1"/>
</dbReference>
<dbReference type="VEuPathDB" id="PlasmoDB:PGAL8A_00523000"/>
<dbReference type="GeneID" id="39733763"/>
<feature type="compositionally biased region" description="Low complexity" evidence="1">
    <location>
        <begin position="307"/>
        <end position="323"/>
    </location>
</feature>
<dbReference type="SUPFAM" id="SSF57863">
    <property type="entry name" value="ArfGap/RecO-like zinc finger"/>
    <property type="match status" value="1"/>
</dbReference>
<evidence type="ECO:0000313" key="2">
    <source>
        <dbReference type="EMBL" id="CRG97654.1"/>
    </source>
</evidence>
<dbReference type="EMBL" id="CVMV01000110">
    <property type="protein sequence ID" value="CRG97654.1"/>
    <property type="molecule type" value="Genomic_DNA"/>
</dbReference>
<keyword evidence="3" id="KW-1185">Reference proteome</keyword>
<dbReference type="InterPro" id="IPR037278">
    <property type="entry name" value="ARFGAP/RecO"/>
</dbReference>
<proteinExistence type="predicted"/>
<evidence type="ECO:0000313" key="3">
    <source>
        <dbReference type="Proteomes" id="UP000220797"/>
    </source>
</evidence>
<comment type="caution">
    <text evidence="2">The sequence shown here is derived from an EMBL/GenBank/DDBJ whole genome shotgun (WGS) entry which is preliminary data.</text>
</comment>